<dbReference type="EMBL" id="JACIGM010000003">
    <property type="protein sequence ID" value="MBB4274086.1"/>
    <property type="molecule type" value="Genomic_DNA"/>
</dbReference>
<accession>A0A7W6WDH0</accession>
<evidence type="ECO:0000256" key="1">
    <source>
        <dbReference type="SAM" id="Phobius"/>
    </source>
</evidence>
<reference evidence="2 3" key="1">
    <citation type="submission" date="2020-08" db="EMBL/GenBank/DDBJ databases">
        <title>Genomic Encyclopedia of Type Strains, Phase IV (KMG-V): Genome sequencing to study the core and pangenomes of soil and plant-associated prokaryotes.</title>
        <authorList>
            <person name="Whitman W."/>
        </authorList>
    </citation>
    <scope>NUCLEOTIDE SEQUENCE [LARGE SCALE GENOMIC DNA]</scope>
    <source>
        <strain evidence="2 3">SEMIA 402</strain>
    </source>
</reference>
<name>A0A7W6WDH0_9HYPH</name>
<dbReference type="AlphaFoldDB" id="A0A7W6WDH0"/>
<feature type="transmembrane region" description="Helical" evidence="1">
    <location>
        <begin position="23"/>
        <end position="44"/>
    </location>
</feature>
<gene>
    <name evidence="2" type="ORF">GGE12_001841</name>
</gene>
<comment type="caution">
    <text evidence="2">The sequence shown here is derived from an EMBL/GenBank/DDBJ whole genome shotgun (WGS) entry which is preliminary data.</text>
</comment>
<feature type="transmembrane region" description="Helical" evidence="1">
    <location>
        <begin position="64"/>
        <end position="92"/>
    </location>
</feature>
<keyword evidence="1" id="KW-0812">Transmembrane</keyword>
<organism evidence="2 3">
    <name type="scientific">Rhizobium mongolense</name>
    <dbReference type="NCBI Taxonomy" id="57676"/>
    <lineage>
        <taxon>Bacteria</taxon>
        <taxon>Pseudomonadati</taxon>
        <taxon>Pseudomonadota</taxon>
        <taxon>Alphaproteobacteria</taxon>
        <taxon>Hyphomicrobiales</taxon>
        <taxon>Rhizobiaceae</taxon>
        <taxon>Rhizobium/Agrobacterium group</taxon>
        <taxon>Rhizobium</taxon>
    </lineage>
</organism>
<keyword evidence="1" id="KW-1133">Transmembrane helix</keyword>
<keyword evidence="1" id="KW-0472">Membrane</keyword>
<feature type="transmembrane region" description="Helical" evidence="1">
    <location>
        <begin position="113"/>
        <end position="132"/>
    </location>
</feature>
<evidence type="ECO:0000313" key="2">
    <source>
        <dbReference type="EMBL" id="MBB4274086.1"/>
    </source>
</evidence>
<feature type="transmembrane region" description="Helical" evidence="1">
    <location>
        <begin position="152"/>
        <end position="171"/>
    </location>
</feature>
<proteinExistence type="predicted"/>
<dbReference type="Proteomes" id="UP000533641">
    <property type="component" value="Unassembled WGS sequence"/>
</dbReference>
<evidence type="ECO:0000313" key="3">
    <source>
        <dbReference type="Proteomes" id="UP000533641"/>
    </source>
</evidence>
<protein>
    <submittedName>
        <fullName evidence="2">Uncharacterized protein</fullName>
    </submittedName>
</protein>
<sequence length="181" mass="19547">MSNAAIATDSQTVVTPTALSWKFIHWGLGLFVTGFLTGFIPIAHYINGALAGDVGPVFLKNMTLWWGCPAILAELTLKTGGLGMIAIGLCYLAIARQGPSPDISRHERIAPTLCAYGLIAELVTAGVGYAVLNYFWPNFFFEPVQAGKNMWLVAQGLSIAVYVIGVCYAFAGIRRASREFR</sequence>
<dbReference type="RefSeq" id="WP_183924547.1">
    <property type="nucleotide sequence ID" value="NZ_JACIGM010000003.1"/>
</dbReference>